<dbReference type="RefSeq" id="WP_354298044.1">
    <property type="nucleotide sequence ID" value="NZ_JBEPLU010000002.1"/>
</dbReference>
<reference evidence="2 3" key="1">
    <citation type="submission" date="2024-06" db="EMBL/GenBank/DDBJ databases">
        <title>Genomic Encyclopedia of Type Strains, Phase IV (KMG-IV): sequencing the most valuable type-strain genomes for metagenomic binning, comparative biology and taxonomic classification.</title>
        <authorList>
            <person name="Goeker M."/>
        </authorList>
    </citation>
    <scope>NUCLEOTIDE SEQUENCE [LARGE SCALE GENOMIC DNA]</scope>
    <source>
        <strain evidence="2 3">DSM 17809</strain>
    </source>
</reference>
<feature type="domain" description="DUF6036" evidence="1">
    <location>
        <begin position="9"/>
        <end position="163"/>
    </location>
</feature>
<name>A0ABV2ELW8_9CAUL</name>
<proteinExistence type="predicted"/>
<dbReference type="EMBL" id="JBEPLU010000002">
    <property type="protein sequence ID" value="MET3528049.1"/>
    <property type="molecule type" value="Genomic_DNA"/>
</dbReference>
<dbReference type="Proteomes" id="UP001549110">
    <property type="component" value="Unassembled WGS sequence"/>
</dbReference>
<evidence type="ECO:0000313" key="2">
    <source>
        <dbReference type="EMBL" id="MET3528049.1"/>
    </source>
</evidence>
<protein>
    <recommendedName>
        <fullName evidence="1">DUF6036 domain-containing protein</fullName>
    </recommendedName>
</protein>
<sequence>MKRQDLDHILRAAGDLTGHTEFVLVGSNAIFAWHDKVPSPMMLSREADLYAADVSDEEAEEIADRLEDIGQLSNFDDTHGYYVDGVGPQTAVLPPEWRARSKKYRSNATNGVTAIVPHPQDIAASKLYAGREKDHDWVSAALQAGFVDAASLAEVIRNWGELAEDRRQHMLQAIVRLRRER</sequence>
<accession>A0ABV2ELW8</accession>
<dbReference type="InterPro" id="IPR045792">
    <property type="entry name" value="DUF6036"/>
</dbReference>
<evidence type="ECO:0000259" key="1">
    <source>
        <dbReference type="Pfam" id="PF19502"/>
    </source>
</evidence>
<gene>
    <name evidence="2" type="ORF">ABID41_003167</name>
</gene>
<keyword evidence="3" id="KW-1185">Reference proteome</keyword>
<evidence type="ECO:0000313" key="3">
    <source>
        <dbReference type="Proteomes" id="UP001549110"/>
    </source>
</evidence>
<comment type="caution">
    <text evidence="2">The sequence shown here is derived from an EMBL/GenBank/DDBJ whole genome shotgun (WGS) entry which is preliminary data.</text>
</comment>
<dbReference type="Pfam" id="PF19502">
    <property type="entry name" value="DUF6036"/>
    <property type="match status" value="1"/>
</dbReference>
<organism evidence="2 3">
    <name type="scientific">Phenylobacterium koreense</name>
    <dbReference type="NCBI Taxonomy" id="266125"/>
    <lineage>
        <taxon>Bacteria</taxon>
        <taxon>Pseudomonadati</taxon>
        <taxon>Pseudomonadota</taxon>
        <taxon>Alphaproteobacteria</taxon>
        <taxon>Caulobacterales</taxon>
        <taxon>Caulobacteraceae</taxon>
        <taxon>Phenylobacterium</taxon>
    </lineage>
</organism>